<dbReference type="InterPro" id="IPR013783">
    <property type="entry name" value="Ig-like_fold"/>
</dbReference>
<keyword evidence="2" id="KW-0812">Transmembrane</keyword>
<dbReference type="InterPro" id="IPR007110">
    <property type="entry name" value="Ig-like_dom"/>
</dbReference>
<evidence type="ECO:0000259" key="3">
    <source>
        <dbReference type="PROSITE" id="PS50835"/>
    </source>
</evidence>
<comment type="caution">
    <text evidence="4">The sequence shown here is derived from an EMBL/GenBank/DDBJ whole genome shotgun (WGS) entry which is preliminary data.</text>
</comment>
<dbReference type="SMART" id="SM00408">
    <property type="entry name" value="IGc2"/>
    <property type="match status" value="2"/>
</dbReference>
<keyword evidence="2" id="KW-1133">Transmembrane helix</keyword>
<evidence type="ECO:0000313" key="5">
    <source>
        <dbReference type="Proteomes" id="UP001231518"/>
    </source>
</evidence>
<dbReference type="PANTHER" id="PTHR10075">
    <property type="entry name" value="BASIGIN RELATED"/>
    <property type="match status" value="1"/>
</dbReference>
<keyword evidence="1" id="KW-0393">Immunoglobulin domain</keyword>
<dbReference type="InterPro" id="IPR003598">
    <property type="entry name" value="Ig_sub2"/>
</dbReference>
<protein>
    <recommendedName>
        <fullName evidence="3">Ig-like domain-containing protein</fullName>
    </recommendedName>
</protein>
<dbReference type="GO" id="GO:0007156">
    <property type="term" value="P:homophilic cell adhesion via plasma membrane adhesion molecules"/>
    <property type="evidence" value="ECO:0007669"/>
    <property type="project" value="TreeGrafter"/>
</dbReference>
<dbReference type="Proteomes" id="UP001231518">
    <property type="component" value="Chromosome 26"/>
</dbReference>
<dbReference type="PANTHER" id="PTHR10075:SF109">
    <property type="entry name" value="NEURAL_ECTODERMAL DEVELOPMENT FACTOR IMP-L2"/>
    <property type="match status" value="1"/>
</dbReference>
<dbReference type="AlphaFoldDB" id="A0AAD7Y7Z6"/>
<dbReference type="GO" id="GO:0030424">
    <property type="term" value="C:axon"/>
    <property type="evidence" value="ECO:0007669"/>
    <property type="project" value="TreeGrafter"/>
</dbReference>
<feature type="domain" description="Ig-like" evidence="3">
    <location>
        <begin position="89"/>
        <end position="197"/>
    </location>
</feature>
<dbReference type="SMART" id="SM00409">
    <property type="entry name" value="IG"/>
    <property type="match status" value="2"/>
</dbReference>
<proteinExistence type="predicted"/>
<dbReference type="SUPFAM" id="SSF48726">
    <property type="entry name" value="Immunoglobulin"/>
    <property type="match status" value="2"/>
</dbReference>
<reference evidence="4" key="1">
    <citation type="submission" date="2023-03" db="EMBL/GenBank/DDBJ databases">
        <title>Chromosome-level genomes of two armyworms, Mythimna separata and Mythimna loreyi, provide insights into the biosynthesis and reception of sex pheromones.</title>
        <authorList>
            <person name="Zhao H."/>
        </authorList>
    </citation>
    <scope>NUCLEOTIDE SEQUENCE</scope>
    <source>
        <strain evidence="4">BeijingLab</strain>
        <tissue evidence="4">Pupa</tissue>
    </source>
</reference>
<keyword evidence="2" id="KW-0472">Membrane</keyword>
<dbReference type="GO" id="GO:0005886">
    <property type="term" value="C:plasma membrane"/>
    <property type="evidence" value="ECO:0007669"/>
    <property type="project" value="TreeGrafter"/>
</dbReference>
<keyword evidence="5" id="KW-1185">Reference proteome</keyword>
<dbReference type="PROSITE" id="PS50835">
    <property type="entry name" value="IG_LIKE"/>
    <property type="match status" value="2"/>
</dbReference>
<feature type="transmembrane region" description="Helical" evidence="2">
    <location>
        <begin position="57"/>
        <end position="77"/>
    </location>
</feature>
<accession>A0AAD7Y7Z6</accession>
<evidence type="ECO:0000313" key="4">
    <source>
        <dbReference type="EMBL" id="KAJ8705892.1"/>
    </source>
</evidence>
<dbReference type="EMBL" id="JARGEI010000029">
    <property type="protein sequence ID" value="KAJ8705892.1"/>
    <property type="molecule type" value="Genomic_DNA"/>
</dbReference>
<dbReference type="GO" id="GO:0098632">
    <property type="term" value="F:cell-cell adhesion mediator activity"/>
    <property type="evidence" value="ECO:0007669"/>
    <property type="project" value="TreeGrafter"/>
</dbReference>
<gene>
    <name evidence="4" type="ORF">PYW07_010669</name>
</gene>
<dbReference type="GO" id="GO:0007411">
    <property type="term" value="P:axon guidance"/>
    <property type="evidence" value="ECO:0007669"/>
    <property type="project" value="TreeGrafter"/>
</dbReference>
<dbReference type="Gene3D" id="2.60.40.10">
    <property type="entry name" value="Immunoglobulins"/>
    <property type="match status" value="2"/>
</dbReference>
<evidence type="ECO:0000256" key="2">
    <source>
        <dbReference type="SAM" id="Phobius"/>
    </source>
</evidence>
<evidence type="ECO:0000256" key="1">
    <source>
        <dbReference type="ARBA" id="ARBA00023319"/>
    </source>
</evidence>
<dbReference type="InterPro" id="IPR003599">
    <property type="entry name" value="Ig_sub"/>
</dbReference>
<dbReference type="InterPro" id="IPR036179">
    <property type="entry name" value="Ig-like_dom_sf"/>
</dbReference>
<organism evidence="4 5">
    <name type="scientific">Mythimna separata</name>
    <name type="common">Oriental armyworm</name>
    <name type="synonym">Pseudaletia separata</name>
    <dbReference type="NCBI Taxonomy" id="271217"/>
    <lineage>
        <taxon>Eukaryota</taxon>
        <taxon>Metazoa</taxon>
        <taxon>Ecdysozoa</taxon>
        <taxon>Arthropoda</taxon>
        <taxon>Hexapoda</taxon>
        <taxon>Insecta</taxon>
        <taxon>Pterygota</taxon>
        <taxon>Neoptera</taxon>
        <taxon>Endopterygota</taxon>
        <taxon>Lepidoptera</taxon>
        <taxon>Glossata</taxon>
        <taxon>Ditrysia</taxon>
        <taxon>Noctuoidea</taxon>
        <taxon>Noctuidae</taxon>
        <taxon>Noctuinae</taxon>
        <taxon>Hadenini</taxon>
        <taxon>Mythimna</taxon>
    </lineage>
</organism>
<dbReference type="GO" id="GO:0070593">
    <property type="term" value="P:dendrite self-avoidance"/>
    <property type="evidence" value="ECO:0007669"/>
    <property type="project" value="TreeGrafter"/>
</dbReference>
<sequence>MGTVHTPTRTPKRITAQGILYFYIFYRVFCANEINKAATQYSTSDIYYRIATMMNSLSLLAALFVSLLCTFASAHVADSRKGLDNDIQPNVTPKRRHLRDMVRIRNAPPESVQFELGTRLVLECEVLGKPAPTVQWMKNGEPVVDYEVESNDILPADPSSFAQLVSKLIVTSANNGDVYTCLATSALNQKSASTTVFTVEGSEEENLLTLQKLFRMPAKPVITSYYTNIFQNIGSDVVLPCRVDSVSKSQVFWQDNNDELVFGNSRMRVLPSGDLLINPLLWQDMGNFTCIAKNVYGKDIQTTFVYPLRPSKV</sequence>
<feature type="domain" description="Ig-like" evidence="3">
    <location>
        <begin position="220"/>
        <end position="301"/>
    </location>
</feature>
<dbReference type="Pfam" id="PF13927">
    <property type="entry name" value="Ig_3"/>
    <property type="match status" value="2"/>
</dbReference>
<name>A0AAD7Y7Z6_MYTSE</name>